<dbReference type="RefSeq" id="XP_038860876.1">
    <property type="nucleotide sequence ID" value="XM_039004948.1"/>
</dbReference>
<organism evidence="15 16">
    <name type="scientific">Salvelinus namaycush</name>
    <name type="common">Lake trout</name>
    <name type="synonym">Salmo namaycush</name>
    <dbReference type="NCBI Taxonomy" id="8040"/>
    <lineage>
        <taxon>Eukaryota</taxon>
        <taxon>Metazoa</taxon>
        <taxon>Chordata</taxon>
        <taxon>Craniata</taxon>
        <taxon>Vertebrata</taxon>
        <taxon>Euteleostomi</taxon>
        <taxon>Actinopterygii</taxon>
        <taxon>Neopterygii</taxon>
        <taxon>Teleostei</taxon>
        <taxon>Protacanthopterygii</taxon>
        <taxon>Salmoniformes</taxon>
        <taxon>Salmonidae</taxon>
        <taxon>Salmoninae</taxon>
        <taxon>Salvelinus</taxon>
    </lineage>
</organism>
<keyword evidence="7" id="KW-0297">G-protein coupled receptor</keyword>
<dbReference type="GO" id="GO:0004930">
    <property type="term" value="F:G protein-coupled receptor activity"/>
    <property type="evidence" value="ECO:0007669"/>
    <property type="project" value="UniProtKB-KW"/>
</dbReference>
<evidence type="ECO:0000256" key="9">
    <source>
        <dbReference type="ARBA" id="ARBA00023157"/>
    </source>
</evidence>
<dbReference type="GO" id="GO:0005886">
    <property type="term" value="C:plasma membrane"/>
    <property type="evidence" value="ECO:0007669"/>
    <property type="project" value="UniProtKB-SubCell"/>
</dbReference>
<dbReference type="InterPro" id="IPR017452">
    <property type="entry name" value="GPCR_Rhodpsn_7TM"/>
</dbReference>
<evidence type="ECO:0000256" key="10">
    <source>
        <dbReference type="ARBA" id="ARBA00023170"/>
    </source>
</evidence>
<dbReference type="Pfam" id="PF13853">
    <property type="entry name" value="7tm_4"/>
    <property type="match status" value="1"/>
</dbReference>
<keyword evidence="6 13" id="KW-1133">Transmembrane helix</keyword>
<keyword evidence="10" id="KW-0675">Receptor</keyword>
<dbReference type="InterPro" id="IPR000276">
    <property type="entry name" value="GPCR_Rhodpsn"/>
</dbReference>
<keyword evidence="5" id="KW-0552">Olfaction</keyword>
<dbReference type="AlphaFoldDB" id="A0A8U1BUE5"/>
<dbReference type="PROSITE" id="PS50262">
    <property type="entry name" value="G_PROTEIN_RECEP_F1_2"/>
    <property type="match status" value="1"/>
</dbReference>
<evidence type="ECO:0000256" key="12">
    <source>
        <dbReference type="ARBA" id="ARBA00023224"/>
    </source>
</evidence>
<evidence type="ECO:0000256" key="13">
    <source>
        <dbReference type="SAM" id="Phobius"/>
    </source>
</evidence>
<evidence type="ECO:0000256" key="7">
    <source>
        <dbReference type="ARBA" id="ARBA00023040"/>
    </source>
</evidence>
<evidence type="ECO:0000256" key="1">
    <source>
        <dbReference type="ARBA" id="ARBA00004651"/>
    </source>
</evidence>
<reference evidence="16" key="1">
    <citation type="submission" date="2025-08" db="UniProtKB">
        <authorList>
            <consortium name="RefSeq"/>
        </authorList>
    </citation>
    <scope>IDENTIFICATION</scope>
    <source>
        <tissue evidence="16">White muscle</tissue>
    </source>
</reference>
<evidence type="ECO:0000256" key="3">
    <source>
        <dbReference type="ARBA" id="ARBA00022606"/>
    </source>
</evidence>
<feature type="domain" description="G-protein coupled receptors family 1 profile" evidence="14">
    <location>
        <begin position="77"/>
        <end position="327"/>
    </location>
</feature>
<dbReference type="KEGG" id="snh:120056741"/>
<name>A0A8U1BUE5_SALNM</name>
<dbReference type="FunFam" id="1.20.1070.10:FF:000024">
    <property type="entry name" value="Olfactory receptor"/>
    <property type="match status" value="1"/>
</dbReference>
<dbReference type="GO" id="GO:0004984">
    <property type="term" value="F:olfactory receptor activity"/>
    <property type="evidence" value="ECO:0007669"/>
    <property type="project" value="InterPro"/>
</dbReference>
<dbReference type="PRINTS" id="PR00237">
    <property type="entry name" value="GPCRRHODOPSN"/>
</dbReference>
<evidence type="ECO:0000313" key="15">
    <source>
        <dbReference type="Proteomes" id="UP000808372"/>
    </source>
</evidence>
<evidence type="ECO:0000259" key="14">
    <source>
        <dbReference type="PROSITE" id="PS50262"/>
    </source>
</evidence>
<feature type="transmembrane region" description="Helical" evidence="13">
    <location>
        <begin position="98"/>
        <end position="118"/>
    </location>
</feature>
<evidence type="ECO:0000256" key="11">
    <source>
        <dbReference type="ARBA" id="ARBA00023180"/>
    </source>
</evidence>
<dbReference type="PRINTS" id="PR00245">
    <property type="entry name" value="OLFACTORYR"/>
</dbReference>
<dbReference type="GO" id="GO:0005549">
    <property type="term" value="F:odorant binding"/>
    <property type="evidence" value="ECO:0007669"/>
    <property type="project" value="TreeGrafter"/>
</dbReference>
<gene>
    <name evidence="16" type="primary">LOC120056741</name>
</gene>
<keyword evidence="15" id="KW-1185">Reference proteome</keyword>
<feature type="transmembrane region" description="Helical" evidence="13">
    <location>
        <begin position="281"/>
        <end position="303"/>
    </location>
</feature>
<evidence type="ECO:0000256" key="5">
    <source>
        <dbReference type="ARBA" id="ARBA00022725"/>
    </source>
</evidence>
<dbReference type="SUPFAM" id="SSF81321">
    <property type="entry name" value="Family A G protein-coupled receptor-like"/>
    <property type="match status" value="1"/>
</dbReference>
<dbReference type="PANTHER" id="PTHR26451">
    <property type="entry name" value="G_PROTEIN_RECEP_F1_2 DOMAIN-CONTAINING PROTEIN"/>
    <property type="match status" value="1"/>
</dbReference>
<evidence type="ECO:0000256" key="4">
    <source>
        <dbReference type="ARBA" id="ARBA00022692"/>
    </source>
</evidence>
<keyword evidence="8 13" id="KW-0472">Membrane</keyword>
<evidence type="ECO:0000313" key="16">
    <source>
        <dbReference type="RefSeq" id="XP_038860876.1"/>
    </source>
</evidence>
<sequence>MEKYEEFMLRRWLVADPDCRWCPAQDCGMAHEQSVLVSSNATFVRPSYFYINGFENIPHIKYYYVFLSLVYAVTVLANSFIMAVIYLARNLHTAKYVVVFNLAVTDLCGSTALIPKLIETFLFEKQYISYEACLSSMFFVYVFMTMQSLSLLTLAYDRFVAIVFPLRYHVIVTRTAMAVILVVLWLFTLALISFTVSLITRLSFCGSLAIKSFFCDHGPTYALSCNNNSLNNIMAWVCFLVVLCIPIILIVLTYICIAIALIRIATGEERVKAMRTCTSHLILVAIFYLPMVGNNIAAVVSYIHPNARIINNSLTQTLPSMLNPIIYSLRTEEVLDSVRKLYNIYSLRTEEVLDSVRKLYKRNKGN</sequence>
<dbReference type="Gene3D" id="1.20.1070.10">
    <property type="entry name" value="Rhodopsin 7-helix transmembrane proteins"/>
    <property type="match status" value="1"/>
</dbReference>
<evidence type="ECO:0000256" key="6">
    <source>
        <dbReference type="ARBA" id="ARBA00022989"/>
    </source>
</evidence>
<keyword evidence="12" id="KW-0807">Transducer</keyword>
<keyword evidence="3" id="KW-0716">Sensory transduction</keyword>
<accession>A0A8U1BUE5</accession>
<protein>
    <submittedName>
        <fullName evidence="16">Olfactory receptor 2A12-like</fullName>
    </submittedName>
</protein>
<proteinExistence type="predicted"/>
<dbReference type="PANTHER" id="PTHR26451:SF869">
    <property type="entry name" value="OLFACTORY RECEPTOR 530-RELATED"/>
    <property type="match status" value="1"/>
</dbReference>
<keyword evidence="11" id="KW-0325">Glycoprotein</keyword>
<keyword evidence="2" id="KW-1003">Cell membrane</keyword>
<dbReference type="InterPro" id="IPR000725">
    <property type="entry name" value="Olfact_rcpt"/>
</dbReference>
<evidence type="ECO:0000256" key="2">
    <source>
        <dbReference type="ARBA" id="ARBA00022475"/>
    </source>
</evidence>
<dbReference type="InterPro" id="IPR052921">
    <property type="entry name" value="GPCR1_Superfamily_Member"/>
</dbReference>
<evidence type="ECO:0000256" key="8">
    <source>
        <dbReference type="ARBA" id="ARBA00023136"/>
    </source>
</evidence>
<dbReference type="GeneID" id="120056741"/>
<feature type="transmembrane region" description="Helical" evidence="13">
    <location>
        <begin position="138"/>
        <end position="156"/>
    </location>
</feature>
<dbReference type="Proteomes" id="UP000808372">
    <property type="component" value="Chromosome 12"/>
</dbReference>
<keyword evidence="4 13" id="KW-0812">Transmembrane</keyword>
<feature type="transmembrane region" description="Helical" evidence="13">
    <location>
        <begin position="233"/>
        <end position="261"/>
    </location>
</feature>
<feature type="transmembrane region" description="Helical" evidence="13">
    <location>
        <begin position="177"/>
        <end position="199"/>
    </location>
</feature>
<feature type="transmembrane region" description="Helical" evidence="13">
    <location>
        <begin position="62"/>
        <end position="86"/>
    </location>
</feature>
<keyword evidence="9" id="KW-1015">Disulfide bond</keyword>
<comment type="subcellular location">
    <subcellularLocation>
        <location evidence="1">Cell membrane</location>
        <topology evidence="1">Multi-pass membrane protein</topology>
    </subcellularLocation>
</comment>